<dbReference type="PANTHER" id="PTHR37305">
    <property type="entry name" value="INTEGRAL MEMBRANE PROTEIN-RELATED"/>
    <property type="match status" value="1"/>
</dbReference>
<dbReference type="OrthoDB" id="1689922at2"/>
<reference evidence="2 3" key="1">
    <citation type="submission" date="2016-11" db="EMBL/GenBank/DDBJ databases">
        <authorList>
            <person name="Jaros S."/>
            <person name="Januszkiewicz K."/>
            <person name="Wedrychowicz H."/>
        </authorList>
    </citation>
    <scope>NUCLEOTIDE SEQUENCE [LARGE SCALE GENOMIC DNA]</scope>
    <source>
        <strain evidence="2 3">DSM 13106</strain>
    </source>
</reference>
<name>A0A1M5YVN8_9FIRM</name>
<accession>A0A1M5YVN8</accession>
<evidence type="ECO:0008006" key="4">
    <source>
        <dbReference type="Google" id="ProtNLM"/>
    </source>
</evidence>
<dbReference type="Proteomes" id="UP000184389">
    <property type="component" value="Unassembled WGS sequence"/>
</dbReference>
<evidence type="ECO:0000256" key="1">
    <source>
        <dbReference type="SAM" id="Phobius"/>
    </source>
</evidence>
<dbReference type="EMBL" id="FQXR01000016">
    <property type="protein sequence ID" value="SHI15914.1"/>
    <property type="molecule type" value="Genomic_DNA"/>
</dbReference>
<protein>
    <recommendedName>
        <fullName evidence="4">ABC-2 type transport system permease protein</fullName>
    </recommendedName>
</protein>
<feature type="transmembrane region" description="Helical" evidence="1">
    <location>
        <begin position="20"/>
        <end position="37"/>
    </location>
</feature>
<keyword evidence="3" id="KW-1185">Reference proteome</keyword>
<feature type="transmembrane region" description="Helical" evidence="1">
    <location>
        <begin position="127"/>
        <end position="153"/>
    </location>
</feature>
<gene>
    <name evidence="2" type="ORF">SAMN02745180_02474</name>
</gene>
<dbReference type="AlphaFoldDB" id="A0A1M5YVN8"/>
<evidence type="ECO:0000313" key="2">
    <source>
        <dbReference type="EMBL" id="SHI15914.1"/>
    </source>
</evidence>
<dbReference type="GO" id="GO:0005886">
    <property type="term" value="C:plasma membrane"/>
    <property type="evidence" value="ECO:0007669"/>
    <property type="project" value="UniProtKB-SubCell"/>
</dbReference>
<organism evidence="2 3">
    <name type="scientific">Sporanaerobacter acetigenes DSM 13106</name>
    <dbReference type="NCBI Taxonomy" id="1123281"/>
    <lineage>
        <taxon>Bacteria</taxon>
        <taxon>Bacillati</taxon>
        <taxon>Bacillota</taxon>
        <taxon>Tissierellia</taxon>
        <taxon>Tissierellales</taxon>
        <taxon>Sporanaerobacteraceae</taxon>
        <taxon>Sporanaerobacter</taxon>
    </lineage>
</organism>
<feature type="transmembrane region" description="Helical" evidence="1">
    <location>
        <begin position="87"/>
        <end position="106"/>
    </location>
</feature>
<keyword evidence="1" id="KW-1133">Transmembrane helix</keyword>
<proteinExistence type="predicted"/>
<dbReference type="PANTHER" id="PTHR37305:SF1">
    <property type="entry name" value="MEMBRANE PROTEIN"/>
    <property type="match status" value="1"/>
</dbReference>
<feature type="transmembrane region" description="Helical" evidence="1">
    <location>
        <begin position="173"/>
        <end position="195"/>
    </location>
</feature>
<dbReference type="RefSeq" id="WP_072745104.1">
    <property type="nucleotide sequence ID" value="NZ_FQXR01000016.1"/>
</dbReference>
<dbReference type="STRING" id="1123281.SAMN02745180_02474"/>
<keyword evidence="1" id="KW-0472">Membrane</keyword>
<sequence length="271" mass="30668">MNNLIRMDFYRMRKSKTTWIILMFLILMMFASIYMSYSDIEYYKNNPSALENLKSSSEEVNWGIYIGSVSPKWCEDNKVPIDGLIKINIQSKIVLMFLVVFVVGFVSKENTSGFIKNIAGQVSNRGFILLSKMIIVGIYSLILLAVATVTIFVSSKILFGYVFVEDLGLLVKYIVYQWILHVAFGSFMIFLITLLKNEIASLLIGILVSAGILQIVDAFIKSNKKSIMYFLNSGNIGRLSLGDCRPLLIAVVSMTIYMAISMYVINNRDIQ</sequence>
<evidence type="ECO:0000313" key="3">
    <source>
        <dbReference type="Proteomes" id="UP000184389"/>
    </source>
</evidence>
<dbReference type="GO" id="GO:0140359">
    <property type="term" value="F:ABC-type transporter activity"/>
    <property type="evidence" value="ECO:0007669"/>
    <property type="project" value="InterPro"/>
</dbReference>
<feature type="transmembrane region" description="Helical" evidence="1">
    <location>
        <begin position="202"/>
        <end position="220"/>
    </location>
</feature>
<feature type="transmembrane region" description="Helical" evidence="1">
    <location>
        <begin position="247"/>
        <end position="265"/>
    </location>
</feature>
<keyword evidence="1" id="KW-0812">Transmembrane</keyword>